<dbReference type="EMBL" id="JBCHKQ010000006">
    <property type="protein sequence ID" value="MEM5948877.1"/>
    <property type="molecule type" value="Genomic_DNA"/>
</dbReference>
<dbReference type="InterPro" id="IPR036663">
    <property type="entry name" value="Fumarylacetoacetase_C_sf"/>
</dbReference>
<keyword evidence="4" id="KW-0378">Hydrolase</keyword>
<dbReference type="SUPFAM" id="SSF56529">
    <property type="entry name" value="FAH"/>
    <property type="match status" value="1"/>
</dbReference>
<proteinExistence type="inferred from homology"/>
<keyword evidence="2" id="KW-0479">Metal-binding</keyword>
<dbReference type="PANTHER" id="PTHR42796:SF4">
    <property type="entry name" value="FUMARYLACETOACETATE HYDROLASE DOMAIN-CONTAINING PROTEIN 2A"/>
    <property type="match status" value="1"/>
</dbReference>
<dbReference type="Pfam" id="PF01557">
    <property type="entry name" value="FAA_hydrolase"/>
    <property type="match status" value="1"/>
</dbReference>
<evidence type="ECO:0000256" key="2">
    <source>
        <dbReference type="ARBA" id="ARBA00022723"/>
    </source>
</evidence>
<dbReference type="Proteomes" id="UP001466331">
    <property type="component" value="Unassembled WGS sequence"/>
</dbReference>
<evidence type="ECO:0000256" key="1">
    <source>
        <dbReference type="ARBA" id="ARBA00010211"/>
    </source>
</evidence>
<gene>
    <name evidence="4" type="ORF">WKV44_10025</name>
</gene>
<evidence type="ECO:0000313" key="4">
    <source>
        <dbReference type="EMBL" id="MEM5948877.1"/>
    </source>
</evidence>
<organism evidence="4 5">
    <name type="scientific">Rarispira pelagica</name>
    <dbReference type="NCBI Taxonomy" id="3141764"/>
    <lineage>
        <taxon>Bacteria</taxon>
        <taxon>Pseudomonadati</taxon>
        <taxon>Spirochaetota</taxon>
        <taxon>Spirochaetia</taxon>
        <taxon>Winmispirales</taxon>
        <taxon>Winmispiraceae</taxon>
        <taxon>Rarispira</taxon>
    </lineage>
</organism>
<comment type="similarity">
    <text evidence="1">Belongs to the FAH family.</text>
</comment>
<keyword evidence="5" id="KW-1185">Reference proteome</keyword>
<reference evidence="4 5" key="1">
    <citation type="submission" date="2024-03" db="EMBL/GenBank/DDBJ databases">
        <title>Ignisphaera cupida sp. nov., a hyperthermophilic hydrolytic archaeon from a hot spring of Kamchatka, and proposal of Ignisphaeraceae fam. nov.</title>
        <authorList>
            <person name="Podosokorskaya O.A."/>
            <person name="Elcheninov A.G."/>
            <person name="Maltseva A.I."/>
            <person name="Zayulina K.S."/>
            <person name="Novikov A."/>
            <person name="Merkel A.Y."/>
        </authorList>
    </citation>
    <scope>NUCLEOTIDE SEQUENCE [LARGE SCALE GENOMIC DNA]</scope>
    <source>
        <strain evidence="4 5">38H-sp</strain>
    </source>
</reference>
<dbReference type="InterPro" id="IPR011234">
    <property type="entry name" value="Fumarylacetoacetase-like_C"/>
</dbReference>
<evidence type="ECO:0000259" key="3">
    <source>
        <dbReference type="Pfam" id="PF01557"/>
    </source>
</evidence>
<dbReference type="Gene3D" id="3.90.850.10">
    <property type="entry name" value="Fumarylacetoacetase-like, C-terminal domain"/>
    <property type="match status" value="1"/>
</dbReference>
<feature type="domain" description="Fumarylacetoacetase-like C-terminal" evidence="3">
    <location>
        <begin position="19"/>
        <end position="234"/>
    </location>
</feature>
<protein>
    <submittedName>
        <fullName evidence="4">Fumarylacetoacetate hydrolase family protein</fullName>
    </submittedName>
</protein>
<dbReference type="InterPro" id="IPR051121">
    <property type="entry name" value="FAH"/>
</dbReference>
<accession>A0ABU9UDX0</accession>
<dbReference type="RefSeq" id="WP_420070330.1">
    <property type="nucleotide sequence ID" value="NZ_JBCHKQ010000006.1"/>
</dbReference>
<comment type="caution">
    <text evidence="4">The sequence shown here is derived from an EMBL/GenBank/DDBJ whole genome shotgun (WGS) entry which is preliminary data.</text>
</comment>
<sequence length="236" mass="25648">MLKLPVIPDGGFIDINPSKIIALGLNYVEHARESISQKVSLRNDLPDEPVLFVKTPNVLVGPGEAIVLPVVDKKYVRDAGGPRTDYEAELALIIGRRAKNVPVSEAMDYVMGFTCFNDVSQRDIQTYDRSGWWRGKSLDTFGPIGPCVVPANKIGDVHNLRIRSILNGKVVQDASTSELIFKIPEIISFVSRFVTLEEGDIISTGTPAGVGPLSPGDVIEVDIENIGVLKNPVVSQ</sequence>
<name>A0ABU9UDX0_9SPIR</name>
<evidence type="ECO:0000313" key="5">
    <source>
        <dbReference type="Proteomes" id="UP001466331"/>
    </source>
</evidence>
<dbReference type="PANTHER" id="PTHR42796">
    <property type="entry name" value="FUMARYLACETOACETATE HYDROLASE DOMAIN-CONTAINING PROTEIN 2A-RELATED"/>
    <property type="match status" value="1"/>
</dbReference>
<dbReference type="GO" id="GO:0016787">
    <property type="term" value="F:hydrolase activity"/>
    <property type="evidence" value="ECO:0007669"/>
    <property type="project" value="UniProtKB-KW"/>
</dbReference>